<proteinExistence type="predicted"/>
<organism evidence="2 3">
    <name type="scientific">Leptospira wolffii</name>
    <dbReference type="NCBI Taxonomy" id="409998"/>
    <lineage>
        <taxon>Bacteria</taxon>
        <taxon>Pseudomonadati</taxon>
        <taxon>Spirochaetota</taxon>
        <taxon>Spirochaetia</taxon>
        <taxon>Leptospirales</taxon>
        <taxon>Leptospiraceae</taxon>
        <taxon>Leptospira</taxon>
    </lineage>
</organism>
<dbReference type="InterPro" id="IPR050266">
    <property type="entry name" value="AB_hydrolase_sf"/>
</dbReference>
<evidence type="ECO:0000259" key="1">
    <source>
        <dbReference type="Pfam" id="PF12697"/>
    </source>
</evidence>
<dbReference type="RefSeq" id="WP_100759422.1">
    <property type="nucleotide sequence ID" value="NZ_NPDT01000005.1"/>
</dbReference>
<sequence>MKIVLIHGMWCRAETLSALKDALTQAGHEVFVPTLPFHVPSSNPPPELGSYRLIDYVSYLTKEIEAKGWEKPVLIGHSMGGWLAQALAADGLASRLVLFAPAAPRGIFPLGIAPLYTLLEVPFKWKFWAKPFQPTFRGANFGLLNRIPKEKRRELYNSLNWESGRALFELAFWFFDPFAGNRIDANKVDCPVLVLAGKEDRIIPNRVTKAIARRYSNSEYEVFPGHAHWLVDEPGKEKIYSVMLDWLKRNSK</sequence>
<dbReference type="InterPro" id="IPR000073">
    <property type="entry name" value="AB_hydrolase_1"/>
</dbReference>
<dbReference type="InterPro" id="IPR029058">
    <property type="entry name" value="AB_hydrolase_fold"/>
</dbReference>
<dbReference type="PANTHER" id="PTHR43798">
    <property type="entry name" value="MONOACYLGLYCEROL LIPASE"/>
    <property type="match status" value="1"/>
</dbReference>
<reference evidence="2 3" key="1">
    <citation type="submission" date="2017-07" db="EMBL/GenBank/DDBJ databases">
        <title>Leptospira spp. isolated from tropical soils.</title>
        <authorList>
            <person name="Thibeaux R."/>
            <person name="Iraola G."/>
            <person name="Ferres I."/>
            <person name="Bierque E."/>
            <person name="Girault D."/>
            <person name="Soupe-Gilbert M.-E."/>
            <person name="Picardeau M."/>
            <person name="Goarant C."/>
        </authorList>
    </citation>
    <scope>NUCLEOTIDE SEQUENCE [LARGE SCALE GENOMIC DNA]</scope>
    <source>
        <strain evidence="2 3">FH2-C-A2</strain>
    </source>
</reference>
<dbReference type="Pfam" id="PF12697">
    <property type="entry name" value="Abhydrolase_6"/>
    <property type="match status" value="1"/>
</dbReference>
<dbReference type="Gene3D" id="3.40.50.1820">
    <property type="entry name" value="alpha/beta hydrolase"/>
    <property type="match status" value="1"/>
</dbReference>
<dbReference type="Proteomes" id="UP000231912">
    <property type="component" value="Unassembled WGS sequence"/>
</dbReference>
<dbReference type="SUPFAM" id="SSF53474">
    <property type="entry name" value="alpha/beta-Hydrolases"/>
    <property type="match status" value="1"/>
</dbReference>
<feature type="domain" description="AB hydrolase-1" evidence="1">
    <location>
        <begin position="3"/>
        <end position="234"/>
    </location>
</feature>
<protein>
    <recommendedName>
        <fullName evidence="1">AB hydrolase-1 domain-containing protein</fullName>
    </recommendedName>
</protein>
<dbReference type="PANTHER" id="PTHR43798:SF33">
    <property type="entry name" value="HYDROLASE, PUTATIVE (AFU_ORTHOLOGUE AFUA_2G14860)-RELATED"/>
    <property type="match status" value="1"/>
</dbReference>
<dbReference type="EMBL" id="NPDT01000005">
    <property type="protein sequence ID" value="PJZ65470.1"/>
    <property type="molecule type" value="Genomic_DNA"/>
</dbReference>
<gene>
    <name evidence="2" type="ORF">CH371_13880</name>
</gene>
<name>A0A2M9ZAM5_9LEPT</name>
<evidence type="ECO:0000313" key="3">
    <source>
        <dbReference type="Proteomes" id="UP000231912"/>
    </source>
</evidence>
<dbReference type="AlphaFoldDB" id="A0A2M9ZAM5"/>
<accession>A0A2M9ZAM5</accession>
<dbReference type="PRINTS" id="PR00111">
    <property type="entry name" value="ABHYDROLASE"/>
</dbReference>
<comment type="caution">
    <text evidence="2">The sequence shown here is derived from an EMBL/GenBank/DDBJ whole genome shotgun (WGS) entry which is preliminary data.</text>
</comment>
<dbReference type="GO" id="GO:0016020">
    <property type="term" value="C:membrane"/>
    <property type="evidence" value="ECO:0007669"/>
    <property type="project" value="TreeGrafter"/>
</dbReference>
<evidence type="ECO:0000313" key="2">
    <source>
        <dbReference type="EMBL" id="PJZ65470.1"/>
    </source>
</evidence>